<accession>A0A151ALE4</accession>
<evidence type="ECO:0000256" key="12">
    <source>
        <dbReference type="ARBA" id="ARBA00023012"/>
    </source>
</evidence>
<dbReference type="Pfam" id="PF07694">
    <property type="entry name" value="5TM-5TMR_LYT"/>
    <property type="match status" value="1"/>
</dbReference>
<evidence type="ECO:0000256" key="13">
    <source>
        <dbReference type="ARBA" id="ARBA00023136"/>
    </source>
</evidence>
<dbReference type="GO" id="GO:0000155">
    <property type="term" value="F:phosphorelay sensor kinase activity"/>
    <property type="evidence" value="ECO:0007669"/>
    <property type="project" value="InterPro"/>
</dbReference>
<keyword evidence="5" id="KW-0597">Phosphoprotein</keyword>
<dbReference type="PANTHER" id="PTHR34220">
    <property type="entry name" value="SENSOR HISTIDINE KINASE YPDA"/>
    <property type="match status" value="1"/>
</dbReference>
<dbReference type="SUPFAM" id="SSF55874">
    <property type="entry name" value="ATPase domain of HSP90 chaperone/DNA topoisomerase II/histidine kinase"/>
    <property type="match status" value="1"/>
</dbReference>
<feature type="transmembrane region" description="Helical" evidence="14">
    <location>
        <begin position="12"/>
        <end position="30"/>
    </location>
</feature>
<name>A0A151ALE4_9CLOT</name>
<comment type="subcellular location">
    <subcellularLocation>
        <location evidence="2">Cell membrane</location>
        <topology evidence="2">Multi-pass membrane protein</topology>
    </subcellularLocation>
</comment>
<dbReference type="GO" id="GO:0071555">
    <property type="term" value="P:cell wall organization"/>
    <property type="evidence" value="ECO:0007669"/>
    <property type="project" value="InterPro"/>
</dbReference>
<feature type="transmembrane region" description="Helical" evidence="14">
    <location>
        <begin position="106"/>
        <end position="126"/>
    </location>
</feature>
<evidence type="ECO:0000256" key="8">
    <source>
        <dbReference type="ARBA" id="ARBA00022741"/>
    </source>
</evidence>
<comment type="caution">
    <text evidence="16">The sequence shown here is derived from an EMBL/GenBank/DDBJ whole genome shotgun (WGS) entry which is preliminary data.</text>
</comment>
<evidence type="ECO:0000256" key="3">
    <source>
        <dbReference type="ARBA" id="ARBA00012438"/>
    </source>
</evidence>
<feature type="transmembrane region" description="Helical" evidence="14">
    <location>
        <begin position="72"/>
        <end position="94"/>
    </location>
</feature>
<keyword evidence="6 16" id="KW-0808">Transferase</keyword>
<keyword evidence="10" id="KW-0067">ATP-binding</keyword>
<dbReference type="GO" id="GO:0005886">
    <property type="term" value="C:plasma membrane"/>
    <property type="evidence" value="ECO:0007669"/>
    <property type="project" value="UniProtKB-SubCell"/>
</dbReference>
<keyword evidence="8" id="KW-0547">Nucleotide-binding</keyword>
<evidence type="ECO:0000256" key="4">
    <source>
        <dbReference type="ARBA" id="ARBA00022475"/>
    </source>
</evidence>
<evidence type="ECO:0000313" key="16">
    <source>
        <dbReference type="EMBL" id="KYH28459.1"/>
    </source>
</evidence>
<dbReference type="InterPro" id="IPR050640">
    <property type="entry name" value="Bact_2-comp_sensor_kinase"/>
</dbReference>
<sequence>MIELIKSLFNNMGYIILIGFVVTRTNSFKNIIQKDKFQKKDLIILSCIFGAFGILGTYIGTDINGAIANTRIIGVMAGGILCGPFVGIMSGFIAGIHRYIIDFGGITAFPCAVTTITTGFLSGVLYKKCKNKNEDKSSYGFIGGILMESMEMILILLLSKPFNVALDIVQHIYIPMGFTNAIGISILILLIQSIFEEKEEIAAKQAKIALEVANKTLPYFREFEGNSFDKICEIIKDSIDADAVSITDKKYVLAHIGIGSDHHIKGQEIQTEATGKVIKTGEILALTKPEQINCPHKHCQLKSAIIAPLKDGDEIVGTLKIYYSKEDAISFRNKNLAIGLSQIISTQLEISKLGKLKEMATKAEIKALQAQINPHFLFNALNTIISFVRIDPGKARELIINLSTFLRYNLEAGDNFVDIYKELEQVKAYVEIEKARFGDKLNVIYNIDEDLDVKIPSLIIQPLVENSIKHGILVDSNRGTVKIYIKKINDNSVSIIIEDDGIGIPEEVINKVYENKMQENKIGICNVNNRLKYIYGKGLKIERLNRGTRVSFIVQAKKG</sequence>
<dbReference type="PANTHER" id="PTHR34220:SF7">
    <property type="entry name" value="SENSOR HISTIDINE KINASE YPDA"/>
    <property type="match status" value="1"/>
</dbReference>
<dbReference type="InterPro" id="IPR003594">
    <property type="entry name" value="HATPase_dom"/>
</dbReference>
<evidence type="ECO:0000256" key="7">
    <source>
        <dbReference type="ARBA" id="ARBA00022692"/>
    </source>
</evidence>
<evidence type="ECO:0000256" key="1">
    <source>
        <dbReference type="ARBA" id="ARBA00000085"/>
    </source>
</evidence>
<evidence type="ECO:0000256" key="10">
    <source>
        <dbReference type="ARBA" id="ARBA00022840"/>
    </source>
</evidence>
<feature type="transmembrane region" description="Helical" evidence="14">
    <location>
        <begin position="171"/>
        <end position="195"/>
    </location>
</feature>
<dbReference type="InterPro" id="IPR003018">
    <property type="entry name" value="GAF"/>
</dbReference>
<reference evidence="16 17" key="1">
    <citation type="submission" date="2016-02" db="EMBL/GenBank/DDBJ databases">
        <title>Genome sequence of Clostridium colicanis DSM 13634.</title>
        <authorList>
            <person name="Poehlein A."/>
            <person name="Daniel R."/>
        </authorList>
    </citation>
    <scope>NUCLEOTIDE SEQUENCE [LARGE SCALE GENOMIC DNA]</scope>
    <source>
        <strain evidence="16 17">DSM 13634</strain>
    </source>
</reference>
<keyword evidence="4" id="KW-1003">Cell membrane</keyword>
<evidence type="ECO:0000256" key="5">
    <source>
        <dbReference type="ARBA" id="ARBA00022553"/>
    </source>
</evidence>
<keyword evidence="17" id="KW-1185">Reference proteome</keyword>
<keyword evidence="12" id="KW-0902">Two-component regulatory system</keyword>
<dbReference type="Proteomes" id="UP000075374">
    <property type="component" value="Unassembled WGS sequence"/>
</dbReference>
<evidence type="ECO:0000256" key="6">
    <source>
        <dbReference type="ARBA" id="ARBA00022679"/>
    </source>
</evidence>
<dbReference type="InterPro" id="IPR011620">
    <property type="entry name" value="Sig_transdc_His_kinase_LytS_TM"/>
</dbReference>
<comment type="catalytic activity">
    <reaction evidence="1">
        <text>ATP + protein L-histidine = ADP + protein N-phospho-L-histidine.</text>
        <dbReference type="EC" id="2.7.13.3"/>
    </reaction>
</comment>
<evidence type="ECO:0000313" key="17">
    <source>
        <dbReference type="Proteomes" id="UP000075374"/>
    </source>
</evidence>
<dbReference type="Gene3D" id="3.30.450.40">
    <property type="match status" value="1"/>
</dbReference>
<evidence type="ECO:0000256" key="2">
    <source>
        <dbReference type="ARBA" id="ARBA00004651"/>
    </source>
</evidence>
<feature type="transmembrane region" description="Helical" evidence="14">
    <location>
        <begin position="42"/>
        <end position="60"/>
    </location>
</feature>
<organism evidence="16 17">
    <name type="scientific">Clostridium colicanis DSM 13634</name>
    <dbReference type="NCBI Taxonomy" id="1121305"/>
    <lineage>
        <taxon>Bacteria</taxon>
        <taxon>Bacillati</taxon>
        <taxon>Bacillota</taxon>
        <taxon>Clostridia</taxon>
        <taxon>Eubacteriales</taxon>
        <taxon>Clostridiaceae</taxon>
        <taxon>Clostridium</taxon>
    </lineage>
</organism>
<dbReference type="Pfam" id="PF01590">
    <property type="entry name" value="GAF"/>
    <property type="match status" value="1"/>
</dbReference>
<dbReference type="GO" id="GO:0005524">
    <property type="term" value="F:ATP binding"/>
    <property type="evidence" value="ECO:0007669"/>
    <property type="project" value="UniProtKB-KW"/>
</dbReference>
<feature type="domain" description="Histidine kinase/HSP90-like ATPase" evidence="15">
    <location>
        <begin position="451"/>
        <end position="558"/>
    </location>
</feature>
<dbReference type="EC" id="2.7.13.3" evidence="3"/>
<dbReference type="InterPro" id="IPR029016">
    <property type="entry name" value="GAF-like_dom_sf"/>
</dbReference>
<keyword evidence="11 14" id="KW-1133">Transmembrane helix</keyword>
<dbReference type="AlphaFoldDB" id="A0A151ALE4"/>
<evidence type="ECO:0000256" key="14">
    <source>
        <dbReference type="SAM" id="Phobius"/>
    </source>
</evidence>
<feature type="transmembrane region" description="Helical" evidence="14">
    <location>
        <begin position="138"/>
        <end position="159"/>
    </location>
</feature>
<dbReference type="EMBL" id="LTBB01000010">
    <property type="protein sequence ID" value="KYH28459.1"/>
    <property type="molecule type" value="Genomic_DNA"/>
</dbReference>
<dbReference type="Pfam" id="PF02518">
    <property type="entry name" value="HATPase_c"/>
    <property type="match status" value="1"/>
</dbReference>
<dbReference type="InterPro" id="IPR036890">
    <property type="entry name" value="HATPase_C_sf"/>
</dbReference>
<evidence type="ECO:0000256" key="11">
    <source>
        <dbReference type="ARBA" id="ARBA00022989"/>
    </source>
</evidence>
<keyword evidence="9 16" id="KW-0418">Kinase</keyword>
<dbReference type="PATRIC" id="fig|1121305.3.peg.1954"/>
<proteinExistence type="predicted"/>
<dbReference type="SMART" id="SM00387">
    <property type="entry name" value="HATPase_c"/>
    <property type="match status" value="1"/>
</dbReference>
<dbReference type="Gene3D" id="1.10.1760.20">
    <property type="match status" value="1"/>
</dbReference>
<dbReference type="InterPro" id="IPR010559">
    <property type="entry name" value="Sig_transdc_His_kin_internal"/>
</dbReference>
<dbReference type="Gene3D" id="3.30.565.10">
    <property type="entry name" value="Histidine kinase-like ATPase, C-terminal domain"/>
    <property type="match status" value="1"/>
</dbReference>
<keyword evidence="13 14" id="KW-0472">Membrane</keyword>
<evidence type="ECO:0000256" key="9">
    <source>
        <dbReference type="ARBA" id="ARBA00022777"/>
    </source>
</evidence>
<keyword evidence="7 14" id="KW-0812">Transmembrane</keyword>
<dbReference type="SUPFAM" id="SSF55781">
    <property type="entry name" value="GAF domain-like"/>
    <property type="match status" value="1"/>
</dbReference>
<dbReference type="STRING" id="1121305.CLCOL_19510"/>
<protein>
    <recommendedName>
        <fullName evidence="3">histidine kinase</fullName>
        <ecNumber evidence="3">2.7.13.3</ecNumber>
    </recommendedName>
</protein>
<dbReference type="RefSeq" id="WP_061858774.1">
    <property type="nucleotide sequence ID" value="NZ_LTBB01000010.1"/>
</dbReference>
<evidence type="ECO:0000259" key="15">
    <source>
        <dbReference type="SMART" id="SM00387"/>
    </source>
</evidence>
<gene>
    <name evidence="16" type="primary">ypdA_1</name>
    <name evidence="16" type="ORF">CLCOL_19510</name>
</gene>
<dbReference type="Pfam" id="PF06580">
    <property type="entry name" value="His_kinase"/>
    <property type="match status" value="1"/>
</dbReference>